<sequence length="319" mass="35995">MPPAQQNEHVFYESPIEASKKLCRDLDLEENPQLYNNMKTVFHQLVDQAFDITRPSYVQQPNMQMFISKVLEGFPGYFNNKKHANEQERLRSLRAYARSYLDAKQLEIADEEGSDRPRPNPLPSSIIKAKRPQPRSRHRQHKKAHVEELTMEPLLPSLPIDSDSDMPERVPSPVPSTEEHNHSPVPNNFISFDGSFPDSSPGPEPEPSPEPQLSQDPKPSHAPEPSPGPEPSPEPEPTPEPADPITRFLAECYPPMLHCAAPLRRAGVAEENHLIGIARWADETQRAFLQKSRVVHTALEEEALIIGFAVLLSNFIDAR</sequence>
<comment type="caution">
    <text evidence="2">The sequence shown here is derived from an EMBL/GenBank/DDBJ whole genome shotgun (WGS) entry which is preliminary data.</text>
</comment>
<protein>
    <submittedName>
        <fullName evidence="2">Uncharacterized protein</fullName>
    </submittedName>
</protein>
<feature type="compositionally biased region" description="Basic residues" evidence="1">
    <location>
        <begin position="128"/>
        <end position="144"/>
    </location>
</feature>
<proteinExistence type="predicted"/>
<gene>
    <name evidence="2" type="ORF">DFH07DRAFT_825110</name>
</gene>
<feature type="compositionally biased region" description="Pro residues" evidence="1">
    <location>
        <begin position="200"/>
        <end position="210"/>
    </location>
</feature>
<feature type="compositionally biased region" description="Pro residues" evidence="1">
    <location>
        <begin position="220"/>
        <end position="242"/>
    </location>
</feature>
<evidence type="ECO:0000313" key="3">
    <source>
        <dbReference type="Proteomes" id="UP001215280"/>
    </source>
</evidence>
<evidence type="ECO:0000313" key="2">
    <source>
        <dbReference type="EMBL" id="KAJ7752826.1"/>
    </source>
</evidence>
<evidence type="ECO:0000256" key="1">
    <source>
        <dbReference type="SAM" id="MobiDB-lite"/>
    </source>
</evidence>
<dbReference type="AlphaFoldDB" id="A0AAD7N9U4"/>
<accession>A0AAD7N9U4</accession>
<keyword evidence="3" id="KW-1185">Reference proteome</keyword>
<organism evidence="2 3">
    <name type="scientific">Mycena maculata</name>
    <dbReference type="NCBI Taxonomy" id="230809"/>
    <lineage>
        <taxon>Eukaryota</taxon>
        <taxon>Fungi</taxon>
        <taxon>Dikarya</taxon>
        <taxon>Basidiomycota</taxon>
        <taxon>Agaricomycotina</taxon>
        <taxon>Agaricomycetes</taxon>
        <taxon>Agaricomycetidae</taxon>
        <taxon>Agaricales</taxon>
        <taxon>Marasmiineae</taxon>
        <taxon>Mycenaceae</taxon>
        <taxon>Mycena</taxon>
    </lineage>
</organism>
<reference evidence="2" key="1">
    <citation type="submission" date="2023-03" db="EMBL/GenBank/DDBJ databases">
        <title>Massive genome expansion in bonnet fungi (Mycena s.s.) driven by repeated elements and novel gene families across ecological guilds.</title>
        <authorList>
            <consortium name="Lawrence Berkeley National Laboratory"/>
            <person name="Harder C.B."/>
            <person name="Miyauchi S."/>
            <person name="Viragh M."/>
            <person name="Kuo A."/>
            <person name="Thoen E."/>
            <person name="Andreopoulos B."/>
            <person name="Lu D."/>
            <person name="Skrede I."/>
            <person name="Drula E."/>
            <person name="Henrissat B."/>
            <person name="Morin E."/>
            <person name="Kohler A."/>
            <person name="Barry K."/>
            <person name="LaButti K."/>
            <person name="Morin E."/>
            <person name="Salamov A."/>
            <person name="Lipzen A."/>
            <person name="Mereny Z."/>
            <person name="Hegedus B."/>
            <person name="Baldrian P."/>
            <person name="Stursova M."/>
            <person name="Weitz H."/>
            <person name="Taylor A."/>
            <person name="Grigoriev I.V."/>
            <person name="Nagy L.G."/>
            <person name="Martin F."/>
            <person name="Kauserud H."/>
        </authorList>
    </citation>
    <scope>NUCLEOTIDE SEQUENCE</scope>
    <source>
        <strain evidence="2">CBHHK188m</strain>
    </source>
</reference>
<dbReference type="Proteomes" id="UP001215280">
    <property type="component" value="Unassembled WGS sequence"/>
</dbReference>
<feature type="region of interest" description="Disordered" evidence="1">
    <location>
        <begin position="107"/>
        <end position="245"/>
    </location>
</feature>
<name>A0AAD7N9U4_9AGAR</name>
<dbReference type="EMBL" id="JARJLG010000073">
    <property type="protein sequence ID" value="KAJ7752826.1"/>
    <property type="molecule type" value="Genomic_DNA"/>
</dbReference>